<reference evidence="3" key="1">
    <citation type="journal article" date="2020" name="mSystems">
        <title>Genome- and Community-Level Interaction Insights into Carbon Utilization and Element Cycling Functions of Hydrothermarchaeota in Hydrothermal Sediment.</title>
        <authorList>
            <person name="Zhou Z."/>
            <person name="Liu Y."/>
            <person name="Xu W."/>
            <person name="Pan J."/>
            <person name="Luo Z.H."/>
            <person name="Li M."/>
        </authorList>
    </citation>
    <scope>NUCLEOTIDE SEQUENCE [LARGE SCALE GENOMIC DNA]</scope>
    <source>
        <strain evidence="3">SpSt-456</strain>
    </source>
</reference>
<accession>A0A832EK44</accession>
<dbReference type="PANTHER" id="PTHR43861">
    <property type="entry name" value="TRANS-ACONITATE 2-METHYLTRANSFERASE-RELATED"/>
    <property type="match status" value="1"/>
</dbReference>
<dbReference type="GO" id="GO:0032259">
    <property type="term" value="P:methylation"/>
    <property type="evidence" value="ECO:0007669"/>
    <property type="project" value="UniProtKB-KW"/>
</dbReference>
<dbReference type="InterPro" id="IPR029063">
    <property type="entry name" value="SAM-dependent_MTases_sf"/>
</dbReference>
<feature type="domain" description="DUF4214" evidence="2">
    <location>
        <begin position="77"/>
        <end position="126"/>
    </location>
</feature>
<dbReference type="CDD" id="cd02440">
    <property type="entry name" value="AdoMet_MTases"/>
    <property type="match status" value="1"/>
</dbReference>
<name>A0A832EK44_9BACT</name>
<feature type="compositionally biased region" description="Pro residues" evidence="1">
    <location>
        <begin position="34"/>
        <end position="53"/>
    </location>
</feature>
<protein>
    <submittedName>
        <fullName evidence="3">Methyltransferase domain-containing protein</fullName>
    </submittedName>
</protein>
<dbReference type="Pfam" id="PF13946">
    <property type="entry name" value="DUF4214"/>
    <property type="match status" value="1"/>
</dbReference>
<proteinExistence type="predicted"/>
<evidence type="ECO:0000256" key="1">
    <source>
        <dbReference type="SAM" id="MobiDB-lite"/>
    </source>
</evidence>
<dbReference type="InterPro" id="IPR025282">
    <property type="entry name" value="DUF4214"/>
</dbReference>
<keyword evidence="3" id="KW-0489">Methyltransferase</keyword>
<gene>
    <name evidence="3" type="ORF">ENS06_12885</name>
</gene>
<organism evidence="3">
    <name type="scientific">Desulfacinum infernum</name>
    <dbReference type="NCBI Taxonomy" id="35837"/>
    <lineage>
        <taxon>Bacteria</taxon>
        <taxon>Pseudomonadati</taxon>
        <taxon>Thermodesulfobacteriota</taxon>
        <taxon>Syntrophobacteria</taxon>
        <taxon>Syntrophobacterales</taxon>
        <taxon>Syntrophobacteraceae</taxon>
        <taxon>Desulfacinum</taxon>
    </lineage>
</organism>
<evidence type="ECO:0000313" key="3">
    <source>
        <dbReference type="EMBL" id="HFK98199.1"/>
    </source>
</evidence>
<dbReference type="SUPFAM" id="SSF53335">
    <property type="entry name" value="S-adenosyl-L-methionine-dependent methyltransferases"/>
    <property type="match status" value="1"/>
</dbReference>
<dbReference type="EMBL" id="DSTK01000038">
    <property type="protein sequence ID" value="HFK98199.1"/>
    <property type="molecule type" value="Genomic_DNA"/>
</dbReference>
<keyword evidence="3" id="KW-0808">Transferase</keyword>
<dbReference type="GO" id="GO:0008168">
    <property type="term" value="F:methyltransferase activity"/>
    <property type="evidence" value="ECO:0007669"/>
    <property type="project" value="UniProtKB-KW"/>
</dbReference>
<dbReference type="Gene3D" id="3.40.50.150">
    <property type="entry name" value="Vaccinia Virus protein VP39"/>
    <property type="match status" value="1"/>
</dbReference>
<sequence>MVETPIAEVDLESLREKLRDELRHLSGVEALDPYAPPGNPPPADPAPCDPPADSPSAVEQDQLPGLWKVSYKEIAQESGQHFIEKAYQLLLHRPPDPAGMSFYGNALRSGKMSKAEVLAHLRFSLEGRTRGVRLTGLWGPLLAAALRKIPVLGRMFPSADQVQTWIAEERHTLQGCLENHVARAVDELRREWTGFLKDVVVPRLEALEGRTEAMQDQTLHALKRLDALHNDTHNALKGLDERLQTLLAKDLPGHLREHAQAIALLRQAVADQQRLAGPWLRGQDEAMQTPFTAPPTPPDRMASWEASTAGSVPPAVDPHNSASTHVPTSSAPFDPHLDALYTALEDAFRGTSEAIQERLRFYLPYVRTLPLDLAPVPLVDAGCGRGEWLHLLRQEGIAAVGVDTNPLMVARCREQGLHVLHSDVVSYLRSVAPGSVGAITAFQLIEHLDLSDLVAFLDAAYESLVPGGMLLCETPNPENLMVSAYYFHFDPTHRRPIPPPVARFLLESRGFACVEVVRPPGSGGEVPSDAATWHPLLQKALFAAADYAVIARKAPCDHSL</sequence>
<comment type="caution">
    <text evidence="3">The sequence shown here is derived from an EMBL/GenBank/DDBJ whole genome shotgun (WGS) entry which is preliminary data.</text>
</comment>
<feature type="region of interest" description="Disordered" evidence="1">
    <location>
        <begin position="29"/>
        <end position="59"/>
    </location>
</feature>
<feature type="compositionally biased region" description="Polar residues" evidence="1">
    <location>
        <begin position="320"/>
        <end position="330"/>
    </location>
</feature>
<dbReference type="AlphaFoldDB" id="A0A832EK44"/>
<evidence type="ECO:0000259" key="2">
    <source>
        <dbReference type="Pfam" id="PF13946"/>
    </source>
</evidence>
<dbReference type="Pfam" id="PF13489">
    <property type="entry name" value="Methyltransf_23"/>
    <property type="match status" value="1"/>
</dbReference>
<feature type="region of interest" description="Disordered" evidence="1">
    <location>
        <begin position="286"/>
        <end position="330"/>
    </location>
</feature>